<name>A0A4S2GYW1_9PROT</name>
<dbReference type="AlphaFoldDB" id="A0A4S2GYW1"/>
<gene>
    <name evidence="7" type="ORF">E5163_09980</name>
</gene>
<dbReference type="Pfam" id="PF00440">
    <property type="entry name" value="TetR_N"/>
    <property type="match status" value="1"/>
</dbReference>
<dbReference type="Proteomes" id="UP000308054">
    <property type="component" value="Unassembled WGS sequence"/>
</dbReference>
<feature type="DNA-binding region" description="H-T-H motif" evidence="4">
    <location>
        <begin position="70"/>
        <end position="89"/>
    </location>
</feature>
<dbReference type="SUPFAM" id="SSF48498">
    <property type="entry name" value="Tetracyclin repressor-like, C-terminal domain"/>
    <property type="match status" value="1"/>
</dbReference>
<evidence type="ECO:0000313" key="7">
    <source>
        <dbReference type="EMBL" id="TGY88158.1"/>
    </source>
</evidence>
<protein>
    <submittedName>
        <fullName evidence="7">TetR/AcrR family transcriptional regulator</fullName>
    </submittedName>
</protein>
<accession>A0A4S2GYW1</accession>
<dbReference type="PANTHER" id="PTHR30055">
    <property type="entry name" value="HTH-TYPE TRANSCRIPTIONAL REGULATOR RUTR"/>
    <property type="match status" value="1"/>
</dbReference>
<feature type="region of interest" description="Disordered" evidence="5">
    <location>
        <begin position="24"/>
        <end position="46"/>
    </location>
</feature>
<evidence type="ECO:0000256" key="1">
    <source>
        <dbReference type="ARBA" id="ARBA00023015"/>
    </source>
</evidence>
<dbReference type="PRINTS" id="PR00455">
    <property type="entry name" value="HTHTETR"/>
</dbReference>
<sequence>MAEATAPQGHGRRRRRAFDTIIPPGNFLRMSKDDSPARGRPRDADPDATRRALMAAGEDLFAAKGFERTTLGEIAEAAGLSKGLVRYYFGDKASLYAAIIDAVASEVLADLEARLPAEPAGEDALGQYIALFCRAIIARPSFPRMIVRDQLDGDLLARPEAARSLRRFMETTRLYYERGRAAGLYRELDVHALHLSIVGATVFFTVTGRYRDLAAQKSGMGDIALKVDAFVAQLSGVLMDGIRTR</sequence>
<evidence type="ECO:0000256" key="5">
    <source>
        <dbReference type="SAM" id="MobiDB-lite"/>
    </source>
</evidence>
<dbReference type="InterPro" id="IPR009057">
    <property type="entry name" value="Homeodomain-like_sf"/>
</dbReference>
<evidence type="ECO:0000256" key="4">
    <source>
        <dbReference type="PROSITE-ProRule" id="PRU00335"/>
    </source>
</evidence>
<dbReference type="InterPro" id="IPR023772">
    <property type="entry name" value="DNA-bd_HTH_TetR-type_CS"/>
</dbReference>
<dbReference type="SUPFAM" id="SSF46689">
    <property type="entry name" value="Homeodomain-like"/>
    <property type="match status" value="1"/>
</dbReference>
<dbReference type="PANTHER" id="PTHR30055:SF234">
    <property type="entry name" value="HTH-TYPE TRANSCRIPTIONAL REGULATOR BETI"/>
    <property type="match status" value="1"/>
</dbReference>
<keyword evidence="1" id="KW-0805">Transcription regulation</keyword>
<evidence type="ECO:0000259" key="6">
    <source>
        <dbReference type="PROSITE" id="PS50977"/>
    </source>
</evidence>
<dbReference type="InterPro" id="IPR001647">
    <property type="entry name" value="HTH_TetR"/>
</dbReference>
<dbReference type="PROSITE" id="PS50977">
    <property type="entry name" value="HTH_TETR_2"/>
    <property type="match status" value="1"/>
</dbReference>
<keyword evidence="2 4" id="KW-0238">DNA-binding</keyword>
<dbReference type="EMBL" id="SRXW01000003">
    <property type="protein sequence ID" value="TGY88158.1"/>
    <property type="molecule type" value="Genomic_DNA"/>
</dbReference>
<reference evidence="7 8" key="1">
    <citation type="journal article" date="2017" name="Int. J. Syst. Evol. Microbiol.">
        <title>Marinicauda algicola sp. nov., isolated from a marine red alga Rhodosorus marinus.</title>
        <authorList>
            <person name="Jeong S.E."/>
            <person name="Jeon S.H."/>
            <person name="Chun B.H."/>
            <person name="Kim D.W."/>
            <person name="Jeon C.O."/>
        </authorList>
    </citation>
    <scope>NUCLEOTIDE SEQUENCE [LARGE SCALE GENOMIC DNA]</scope>
    <source>
        <strain evidence="7 8">JCM 31718</strain>
    </source>
</reference>
<dbReference type="GO" id="GO:0000976">
    <property type="term" value="F:transcription cis-regulatory region binding"/>
    <property type="evidence" value="ECO:0007669"/>
    <property type="project" value="TreeGrafter"/>
</dbReference>
<organism evidence="7 8">
    <name type="scientific">Marinicauda algicola</name>
    <dbReference type="NCBI Taxonomy" id="2029849"/>
    <lineage>
        <taxon>Bacteria</taxon>
        <taxon>Pseudomonadati</taxon>
        <taxon>Pseudomonadota</taxon>
        <taxon>Alphaproteobacteria</taxon>
        <taxon>Maricaulales</taxon>
        <taxon>Maricaulaceae</taxon>
        <taxon>Marinicauda</taxon>
    </lineage>
</organism>
<dbReference type="GO" id="GO:0003700">
    <property type="term" value="F:DNA-binding transcription factor activity"/>
    <property type="evidence" value="ECO:0007669"/>
    <property type="project" value="TreeGrafter"/>
</dbReference>
<proteinExistence type="predicted"/>
<feature type="compositionally biased region" description="Basic and acidic residues" evidence="5">
    <location>
        <begin position="30"/>
        <end position="46"/>
    </location>
</feature>
<dbReference type="InterPro" id="IPR036271">
    <property type="entry name" value="Tet_transcr_reg_TetR-rel_C_sf"/>
</dbReference>
<comment type="caution">
    <text evidence="7">The sequence shown here is derived from an EMBL/GenBank/DDBJ whole genome shotgun (WGS) entry which is preliminary data.</text>
</comment>
<evidence type="ECO:0000313" key="8">
    <source>
        <dbReference type="Proteomes" id="UP000308054"/>
    </source>
</evidence>
<dbReference type="PROSITE" id="PS01081">
    <property type="entry name" value="HTH_TETR_1"/>
    <property type="match status" value="1"/>
</dbReference>
<keyword evidence="8" id="KW-1185">Reference proteome</keyword>
<dbReference type="Gene3D" id="1.10.357.10">
    <property type="entry name" value="Tetracycline Repressor, domain 2"/>
    <property type="match status" value="1"/>
</dbReference>
<keyword evidence="3" id="KW-0804">Transcription</keyword>
<evidence type="ECO:0000256" key="3">
    <source>
        <dbReference type="ARBA" id="ARBA00023163"/>
    </source>
</evidence>
<dbReference type="InterPro" id="IPR050109">
    <property type="entry name" value="HTH-type_TetR-like_transc_reg"/>
</dbReference>
<evidence type="ECO:0000256" key="2">
    <source>
        <dbReference type="ARBA" id="ARBA00023125"/>
    </source>
</evidence>
<feature type="domain" description="HTH tetR-type" evidence="6">
    <location>
        <begin position="47"/>
        <end position="107"/>
    </location>
</feature>